<evidence type="ECO:0000313" key="2">
    <source>
        <dbReference type="Proteomes" id="UP000187891"/>
    </source>
</evidence>
<dbReference type="AlphaFoldDB" id="A0A1R3U9D0"/>
<evidence type="ECO:0000313" key="1">
    <source>
        <dbReference type="EMBL" id="SCX35367.1"/>
    </source>
</evidence>
<sequence>MRCAVVAAGRIAQMSMDRKTLYNRFVRWSERGIWESILSALAGADDAPDPLLIDSSCIKVHRCAGGGKGGGLGAW</sequence>
<name>A0A1R3U9D0_9HYPH</name>
<dbReference type="PANTHER" id="PTHR46637:SF1">
    <property type="entry name" value="BLL5188 PROTEIN"/>
    <property type="match status" value="1"/>
</dbReference>
<dbReference type="EMBL" id="FMUE01000020">
    <property type="protein sequence ID" value="SCX35367.1"/>
    <property type="molecule type" value="Genomic_DNA"/>
</dbReference>
<gene>
    <name evidence="1" type="ORF">DSM25559_4926</name>
</gene>
<dbReference type="InterPro" id="IPR052909">
    <property type="entry name" value="Transposase_6_like"/>
</dbReference>
<dbReference type="Proteomes" id="UP000187891">
    <property type="component" value="Unassembled WGS sequence"/>
</dbReference>
<proteinExistence type="predicted"/>
<accession>A0A1R3U9D0</accession>
<dbReference type="STRING" id="1907666.DSM25559_4926"/>
<dbReference type="PANTHER" id="PTHR46637">
    <property type="entry name" value="TIS1421-TRANSPOSASE PROTEIN A"/>
    <property type="match status" value="1"/>
</dbReference>
<reference evidence="2" key="1">
    <citation type="submission" date="2016-10" db="EMBL/GenBank/DDBJ databases">
        <authorList>
            <person name="Wibberg D."/>
        </authorList>
    </citation>
    <scope>NUCLEOTIDE SEQUENCE [LARGE SCALE GENOMIC DNA]</scope>
</reference>
<protein>
    <submittedName>
        <fullName evidence="1">Transposase</fullName>
    </submittedName>
</protein>
<organism evidence="1 2">
    <name type="scientific">Agrobacterium rosae</name>
    <dbReference type="NCBI Taxonomy" id="1972867"/>
    <lineage>
        <taxon>Bacteria</taxon>
        <taxon>Pseudomonadati</taxon>
        <taxon>Pseudomonadota</taxon>
        <taxon>Alphaproteobacteria</taxon>
        <taxon>Hyphomicrobiales</taxon>
        <taxon>Rhizobiaceae</taxon>
        <taxon>Rhizobium/Agrobacterium group</taxon>
        <taxon>Agrobacterium</taxon>
    </lineage>
</organism>